<dbReference type="FunFam" id="3.80.10.10:FF:000452">
    <property type="entry name" value="Probable LRR receptor-like serine/threonine-protein kinase RFK1"/>
    <property type="match status" value="1"/>
</dbReference>
<dbReference type="OrthoDB" id="1938112at2759"/>
<comment type="catalytic activity">
    <reaction evidence="18">
        <text>L-seryl-[protein] + ATP = O-phospho-L-seryl-[protein] + ADP + H(+)</text>
        <dbReference type="Rhea" id="RHEA:17989"/>
        <dbReference type="Rhea" id="RHEA-COMP:9863"/>
        <dbReference type="Rhea" id="RHEA-COMP:11604"/>
        <dbReference type="ChEBI" id="CHEBI:15378"/>
        <dbReference type="ChEBI" id="CHEBI:29999"/>
        <dbReference type="ChEBI" id="CHEBI:30616"/>
        <dbReference type="ChEBI" id="CHEBI:83421"/>
        <dbReference type="ChEBI" id="CHEBI:456216"/>
        <dbReference type="EC" id="2.7.11.1"/>
    </reaction>
</comment>
<dbReference type="Pfam" id="PF11721">
    <property type="entry name" value="Malectin"/>
    <property type="match status" value="1"/>
</dbReference>
<dbReference type="InterPro" id="IPR008271">
    <property type="entry name" value="Ser/Thr_kinase_AS"/>
</dbReference>
<evidence type="ECO:0000259" key="23">
    <source>
        <dbReference type="PROSITE" id="PS50011"/>
    </source>
</evidence>
<dbReference type="FunFam" id="2.60.120.430:FF:000004">
    <property type="entry name" value="Putative leucine-rich repeat receptor-like serine/threonine-protein kinase"/>
    <property type="match status" value="1"/>
</dbReference>
<feature type="binding site" evidence="19">
    <location>
        <position position="689"/>
    </location>
    <ligand>
        <name>ATP</name>
        <dbReference type="ChEBI" id="CHEBI:30616"/>
    </ligand>
</feature>
<organism evidence="24 25">
    <name type="scientific">Cuscuta europaea</name>
    <name type="common">European dodder</name>
    <dbReference type="NCBI Taxonomy" id="41803"/>
    <lineage>
        <taxon>Eukaryota</taxon>
        <taxon>Viridiplantae</taxon>
        <taxon>Streptophyta</taxon>
        <taxon>Embryophyta</taxon>
        <taxon>Tracheophyta</taxon>
        <taxon>Spermatophyta</taxon>
        <taxon>Magnoliopsida</taxon>
        <taxon>eudicotyledons</taxon>
        <taxon>Gunneridae</taxon>
        <taxon>Pentapetalae</taxon>
        <taxon>asterids</taxon>
        <taxon>lamiids</taxon>
        <taxon>Solanales</taxon>
        <taxon>Convolvulaceae</taxon>
        <taxon>Cuscuteae</taxon>
        <taxon>Cuscuta</taxon>
        <taxon>Cuscuta subgen. Cuscuta</taxon>
    </lineage>
</organism>
<dbReference type="SMART" id="SM00220">
    <property type="entry name" value="S_TKc"/>
    <property type="match status" value="1"/>
</dbReference>
<keyword evidence="9" id="KW-0677">Repeat</keyword>
<evidence type="ECO:0000313" key="25">
    <source>
        <dbReference type="Proteomes" id="UP001152484"/>
    </source>
</evidence>
<evidence type="ECO:0000256" key="20">
    <source>
        <dbReference type="SAM" id="MobiDB-lite"/>
    </source>
</evidence>
<dbReference type="GO" id="GO:0016020">
    <property type="term" value="C:membrane"/>
    <property type="evidence" value="ECO:0007669"/>
    <property type="project" value="UniProtKB-SubCell"/>
</dbReference>
<evidence type="ECO:0000256" key="5">
    <source>
        <dbReference type="ARBA" id="ARBA00022614"/>
    </source>
</evidence>
<keyword evidence="7 21" id="KW-0812">Transmembrane</keyword>
<evidence type="ECO:0000256" key="2">
    <source>
        <dbReference type="ARBA" id="ARBA00012513"/>
    </source>
</evidence>
<evidence type="ECO:0000256" key="18">
    <source>
        <dbReference type="ARBA" id="ARBA00048679"/>
    </source>
</evidence>
<dbReference type="InterPro" id="IPR032675">
    <property type="entry name" value="LRR_dom_sf"/>
</dbReference>
<feature type="transmembrane region" description="Helical" evidence="21">
    <location>
        <begin position="605"/>
        <end position="626"/>
    </location>
</feature>
<dbReference type="FunFam" id="1.10.510.10:FF:000044">
    <property type="entry name" value="Putative LRR receptor-like serine/threonine-protein kinase"/>
    <property type="match status" value="1"/>
</dbReference>
<keyword evidence="13 21" id="KW-1133">Transmembrane helix</keyword>
<keyword evidence="3" id="KW-0723">Serine/threonine-protein kinase</keyword>
<dbReference type="InterPro" id="IPR011009">
    <property type="entry name" value="Kinase-like_dom_sf"/>
</dbReference>
<name>A0A9P1EKV7_CUSEU</name>
<evidence type="ECO:0000256" key="4">
    <source>
        <dbReference type="ARBA" id="ARBA00022553"/>
    </source>
</evidence>
<keyword evidence="14 21" id="KW-0472">Membrane</keyword>
<evidence type="ECO:0000256" key="8">
    <source>
        <dbReference type="ARBA" id="ARBA00022729"/>
    </source>
</evidence>
<evidence type="ECO:0000256" key="15">
    <source>
        <dbReference type="ARBA" id="ARBA00023170"/>
    </source>
</evidence>
<keyword evidence="15" id="KW-0675">Receptor</keyword>
<feature type="signal peptide" evidence="22">
    <location>
        <begin position="1"/>
        <end position="26"/>
    </location>
</feature>
<evidence type="ECO:0000256" key="22">
    <source>
        <dbReference type="SAM" id="SignalP"/>
    </source>
</evidence>
<evidence type="ECO:0000256" key="17">
    <source>
        <dbReference type="ARBA" id="ARBA00047899"/>
    </source>
</evidence>
<dbReference type="Proteomes" id="UP001152484">
    <property type="component" value="Unassembled WGS sequence"/>
</dbReference>
<dbReference type="Gene3D" id="2.60.120.430">
    <property type="entry name" value="Galactose-binding lectin"/>
    <property type="match status" value="1"/>
</dbReference>
<comment type="catalytic activity">
    <reaction evidence="17">
        <text>L-threonyl-[protein] + ATP = O-phospho-L-threonyl-[protein] + ADP + H(+)</text>
        <dbReference type="Rhea" id="RHEA:46608"/>
        <dbReference type="Rhea" id="RHEA-COMP:11060"/>
        <dbReference type="Rhea" id="RHEA-COMP:11605"/>
        <dbReference type="ChEBI" id="CHEBI:15378"/>
        <dbReference type="ChEBI" id="CHEBI:30013"/>
        <dbReference type="ChEBI" id="CHEBI:30616"/>
        <dbReference type="ChEBI" id="CHEBI:61977"/>
        <dbReference type="ChEBI" id="CHEBI:456216"/>
        <dbReference type="EC" id="2.7.11.1"/>
    </reaction>
</comment>
<keyword evidence="6" id="KW-0808">Transferase</keyword>
<keyword evidence="16" id="KW-0325">Glycoprotein</keyword>
<gene>
    <name evidence="24" type="ORF">CEURO_LOCUS20074</name>
</gene>
<keyword evidence="5" id="KW-0433">Leucine-rich repeat</keyword>
<keyword evidence="10 19" id="KW-0547">Nucleotide-binding</keyword>
<evidence type="ECO:0000313" key="24">
    <source>
        <dbReference type="EMBL" id="CAH9113586.1"/>
    </source>
</evidence>
<dbReference type="CDD" id="cd14066">
    <property type="entry name" value="STKc_IRAK"/>
    <property type="match status" value="1"/>
</dbReference>
<comment type="subcellular location">
    <subcellularLocation>
        <location evidence="1">Membrane</location>
        <topology evidence="1">Single-pass type I membrane protein</topology>
    </subcellularLocation>
</comment>
<evidence type="ECO:0000256" key="14">
    <source>
        <dbReference type="ARBA" id="ARBA00023136"/>
    </source>
</evidence>
<dbReference type="Gene3D" id="3.30.200.20">
    <property type="entry name" value="Phosphorylase Kinase, domain 1"/>
    <property type="match status" value="1"/>
</dbReference>
<dbReference type="PROSITE" id="PS00107">
    <property type="entry name" value="PROTEIN_KINASE_ATP"/>
    <property type="match status" value="1"/>
</dbReference>
<feature type="region of interest" description="Disordered" evidence="20">
    <location>
        <begin position="968"/>
        <end position="990"/>
    </location>
</feature>
<dbReference type="InterPro" id="IPR017441">
    <property type="entry name" value="Protein_kinase_ATP_BS"/>
</dbReference>
<dbReference type="Gene3D" id="3.80.10.10">
    <property type="entry name" value="Ribonuclease Inhibitor"/>
    <property type="match status" value="2"/>
</dbReference>
<dbReference type="PANTHER" id="PTHR48006">
    <property type="entry name" value="LEUCINE-RICH REPEAT-CONTAINING PROTEIN DDB_G0281931-RELATED"/>
    <property type="match status" value="1"/>
</dbReference>
<reference evidence="24" key="1">
    <citation type="submission" date="2022-07" db="EMBL/GenBank/DDBJ databases">
        <authorList>
            <person name="Macas J."/>
            <person name="Novak P."/>
            <person name="Neumann P."/>
        </authorList>
    </citation>
    <scope>NUCLEOTIDE SEQUENCE</scope>
</reference>
<dbReference type="PROSITE" id="PS50011">
    <property type="entry name" value="PROTEIN_KINASE_DOM"/>
    <property type="match status" value="1"/>
</dbReference>
<dbReference type="Pfam" id="PF00069">
    <property type="entry name" value="Pkinase"/>
    <property type="match status" value="1"/>
</dbReference>
<evidence type="ECO:0000256" key="7">
    <source>
        <dbReference type="ARBA" id="ARBA00022692"/>
    </source>
</evidence>
<dbReference type="FunFam" id="3.30.200.20:FF:000217">
    <property type="entry name" value="probable LRR receptor-like serine/threonine-protein kinase At1g53430"/>
    <property type="match status" value="1"/>
</dbReference>
<dbReference type="EC" id="2.7.11.1" evidence="2"/>
<keyword evidence="12 19" id="KW-0067">ATP-binding</keyword>
<dbReference type="AlphaFoldDB" id="A0A9P1EKV7"/>
<evidence type="ECO:0000256" key="19">
    <source>
        <dbReference type="PROSITE-ProRule" id="PRU10141"/>
    </source>
</evidence>
<evidence type="ECO:0000256" key="6">
    <source>
        <dbReference type="ARBA" id="ARBA00022679"/>
    </source>
</evidence>
<evidence type="ECO:0000256" key="1">
    <source>
        <dbReference type="ARBA" id="ARBA00004479"/>
    </source>
</evidence>
<keyword evidence="11" id="KW-0418">Kinase</keyword>
<dbReference type="InterPro" id="IPR051824">
    <property type="entry name" value="LRR_Rcpt-Like_S/T_Kinase"/>
</dbReference>
<dbReference type="SUPFAM" id="SSF52058">
    <property type="entry name" value="L domain-like"/>
    <property type="match status" value="1"/>
</dbReference>
<dbReference type="InterPro" id="IPR021720">
    <property type="entry name" value="Malectin_dom"/>
</dbReference>
<dbReference type="GO" id="GO:0005524">
    <property type="term" value="F:ATP binding"/>
    <property type="evidence" value="ECO:0007669"/>
    <property type="project" value="UniProtKB-UniRule"/>
</dbReference>
<keyword evidence="4" id="KW-0597">Phosphoprotein</keyword>
<feature type="domain" description="Protein kinase" evidence="23">
    <location>
        <begin position="661"/>
        <end position="938"/>
    </location>
</feature>
<evidence type="ECO:0000256" key="21">
    <source>
        <dbReference type="SAM" id="Phobius"/>
    </source>
</evidence>
<evidence type="ECO:0000256" key="10">
    <source>
        <dbReference type="ARBA" id="ARBA00022741"/>
    </source>
</evidence>
<evidence type="ECO:0000256" key="3">
    <source>
        <dbReference type="ARBA" id="ARBA00022527"/>
    </source>
</evidence>
<evidence type="ECO:0000256" key="13">
    <source>
        <dbReference type="ARBA" id="ARBA00022989"/>
    </source>
</evidence>
<sequence>MMKAFLSWITSPFLLLLCFMDTPTGAQTPSLPIPQKELSALVEIADQLGKKGWNFSLNPCDSDPSWNTSLDSNSIYQNSVICNCSYNDGFCHVENITLKGQDLAGVLPPSLYKLQFLKLIDLTRNYLNGTIPQEWVSLGLQHMVLSVNRLSGPIPKYLGNMSTLQRIGLENNMFSGNVPRELGKLFNLERLTISANSLIGQLPIELNNLSKLTEFRLSRNNFTGKFPSLEALKNLEKLEIEAAGFEGPIFNISSLIKLVDIRITDLIGGASEFPMIRNMSNLAKLTFRSCNLYGTIPDYVGSMMSLRLMDLSFNNLEGEVPKLKELTNMEMMFLTNNSFNGSIPDWMQVQDPRKQVDISYNNFSESSVPSSCRESFNVFKSSPGWNHEEAGKCMMACSKAWYFFHINCGGPKVVIGDNTYDNDEGSSGSTNFAHLYENWVASSTGDFWDATRTVSAYTERNVSVIRGNNKTELYMTARVSPLSLTYFGRCLANGNYTVTLRFAEIVIRDNRSFRSLGKRFFDVYIQGVRVLNDFDIKSAAHGVDTPIELKFNATVTDKTLEVRFHYTGKGTTAVPTRGKYGSLVSAISVVSNFSPPNHKRLNPTIAASVITPLLVILILVGIAWRIKYSRRKLAMEKELAGLDLRTGIFTFRQIKAATDDFSAENKLGEGGFGAVYKGTLLDGTIIAVKVLSSKSAQVTREFVNEIGMISGLLHPNVVRIYGCCVEKNHLLLVYEYVENNSLARALFGPEETRLEIDWPSRQRICVGVAKGLAFLHDESALRIVHRDIKAGNVLLDKILHPKISDFGLAKLDEEGNTHISTRVAGTIGYMAPEYALWGYLTYKVDVYSFGVLTLEIVAGINNIKFGPETNYVCLLDWALVLQKRGNLLELVDPRLESDFDREEALRMIKVALLCTSPSPALRPTMSAVVLMLEGEADINELSSDASMFGDEYNFYALRGKYDEMKSTEKHSLYQSHSSKTGDDPSSSSTF</sequence>
<dbReference type="GO" id="GO:0004674">
    <property type="term" value="F:protein serine/threonine kinase activity"/>
    <property type="evidence" value="ECO:0007669"/>
    <property type="project" value="UniProtKB-KW"/>
</dbReference>
<keyword evidence="25" id="KW-1185">Reference proteome</keyword>
<dbReference type="Gene3D" id="1.10.510.10">
    <property type="entry name" value="Transferase(Phosphotransferase) domain 1"/>
    <property type="match status" value="1"/>
</dbReference>
<accession>A0A9P1EKV7</accession>
<proteinExistence type="predicted"/>
<keyword evidence="8 22" id="KW-0732">Signal</keyword>
<evidence type="ECO:0000256" key="16">
    <source>
        <dbReference type="ARBA" id="ARBA00023180"/>
    </source>
</evidence>
<dbReference type="EMBL" id="CAMAPE010000061">
    <property type="protein sequence ID" value="CAH9113586.1"/>
    <property type="molecule type" value="Genomic_DNA"/>
</dbReference>
<evidence type="ECO:0000256" key="9">
    <source>
        <dbReference type="ARBA" id="ARBA00022737"/>
    </source>
</evidence>
<dbReference type="SUPFAM" id="SSF56112">
    <property type="entry name" value="Protein kinase-like (PK-like)"/>
    <property type="match status" value="1"/>
</dbReference>
<dbReference type="PANTHER" id="PTHR48006:SF66">
    <property type="entry name" value="PROTEIN KINASE DOMAIN-CONTAINING PROTEIN"/>
    <property type="match status" value="1"/>
</dbReference>
<evidence type="ECO:0000256" key="11">
    <source>
        <dbReference type="ARBA" id="ARBA00022777"/>
    </source>
</evidence>
<comment type="caution">
    <text evidence="24">The sequence shown here is derived from an EMBL/GenBank/DDBJ whole genome shotgun (WGS) entry which is preliminary data.</text>
</comment>
<protein>
    <recommendedName>
        <fullName evidence="2">non-specific serine/threonine protein kinase</fullName>
        <ecNumber evidence="2">2.7.11.1</ecNumber>
    </recommendedName>
</protein>
<feature type="chain" id="PRO_5040429924" description="non-specific serine/threonine protein kinase" evidence="22">
    <location>
        <begin position="27"/>
        <end position="990"/>
    </location>
</feature>
<feature type="compositionally biased region" description="Low complexity" evidence="20">
    <location>
        <begin position="975"/>
        <end position="990"/>
    </location>
</feature>
<dbReference type="PROSITE" id="PS00108">
    <property type="entry name" value="PROTEIN_KINASE_ST"/>
    <property type="match status" value="1"/>
</dbReference>
<evidence type="ECO:0000256" key="12">
    <source>
        <dbReference type="ARBA" id="ARBA00022840"/>
    </source>
</evidence>
<dbReference type="InterPro" id="IPR000719">
    <property type="entry name" value="Prot_kinase_dom"/>
</dbReference>